<evidence type="ECO:0000313" key="9">
    <source>
        <dbReference type="Proteomes" id="UP000447355"/>
    </source>
</evidence>
<dbReference type="Pfam" id="PF00072">
    <property type="entry name" value="Response_reg"/>
    <property type="match status" value="1"/>
</dbReference>
<dbReference type="AlphaFoldDB" id="A0A845GLD6"/>
<feature type="domain" description="Response regulatory" evidence="7">
    <location>
        <begin position="13"/>
        <end position="131"/>
    </location>
</feature>
<dbReference type="GO" id="GO:0005524">
    <property type="term" value="F:ATP binding"/>
    <property type="evidence" value="ECO:0007669"/>
    <property type="project" value="UniProtKB-KW"/>
</dbReference>
<evidence type="ECO:0000256" key="4">
    <source>
        <dbReference type="ARBA" id="ARBA00023163"/>
    </source>
</evidence>
<dbReference type="InterPro" id="IPR002078">
    <property type="entry name" value="Sigma_54_int"/>
</dbReference>
<comment type="caution">
    <text evidence="8">The sequence shown here is derived from an EMBL/GenBank/DDBJ whole genome shotgun (WGS) entry which is preliminary data.</text>
</comment>
<dbReference type="RefSeq" id="WP_161083132.1">
    <property type="nucleotide sequence ID" value="NZ_WWCX01000009.1"/>
</dbReference>
<dbReference type="Pfam" id="PF02954">
    <property type="entry name" value="HTH_8"/>
    <property type="match status" value="1"/>
</dbReference>
<dbReference type="EMBL" id="WWCX01000009">
    <property type="protein sequence ID" value="MYM93938.1"/>
    <property type="molecule type" value="Genomic_DNA"/>
</dbReference>
<dbReference type="InterPro" id="IPR025943">
    <property type="entry name" value="Sigma_54_int_dom_ATP-bd_2"/>
</dbReference>
<organism evidence="8 9">
    <name type="scientific">Duganella vulcania</name>
    <dbReference type="NCBI Taxonomy" id="2692166"/>
    <lineage>
        <taxon>Bacteria</taxon>
        <taxon>Pseudomonadati</taxon>
        <taxon>Pseudomonadota</taxon>
        <taxon>Betaproteobacteria</taxon>
        <taxon>Burkholderiales</taxon>
        <taxon>Oxalobacteraceae</taxon>
        <taxon>Telluria group</taxon>
        <taxon>Duganella</taxon>
    </lineage>
</organism>
<evidence type="ECO:0000259" key="6">
    <source>
        <dbReference type="PROSITE" id="PS50045"/>
    </source>
</evidence>
<dbReference type="PROSITE" id="PS50045">
    <property type="entry name" value="SIGMA54_INTERACT_4"/>
    <property type="match status" value="1"/>
</dbReference>
<dbReference type="PANTHER" id="PTHR32071:SF57">
    <property type="entry name" value="C4-DICARBOXYLATE TRANSPORT TRANSCRIPTIONAL REGULATORY PROTEIN DCTD"/>
    <property type="match status" value="1"/>
</dbReference>
<dbReference type="InterPro" id="IPR011006">
    <property type="entry name" value="CheY-like_superfamily"/>
</dbReference>
<dbReference type="PRINTS" id="PR01590">
    <property type="entry name" value="HTHFIS"/>
</dbReference>
<dbReference type="GO" id="GO:0000160">
    <property type="term" value="P:phosphorelay signal transduction system"/>
    <property type="evidence" value="ECO:0007669"/>
    <property type="project" value="InterPro"/>
</dbReference>
<evidence type="ECO:0000256" key="2">
    <source>
        <dbReference type="ARBA" id="ARBA00022840"/>
    </source>
</evidence>
<dbReference type="InterPro" id="IPR001789">
    <property type="entry name" value="Sig_transdc_resp-reg_receiver"/>
</dbReference>
<dbReference type="Proteomes" id="UP000447355">
    <property type="component" value="Unassembled WGS sequence"/>
</dbReference>
<dbReference type="Gene3D" id="1.10.8.60">
    <property type="match status" value="1"/>
</dbReference>
<dbReference type="GO" id="GO:0043565">
    <property type="term" value="F:sequence-specific DNA binding"/>
    <property type="evidence" value="ECO:0007669"/>
    <property type="project" value="InterPro"/>
</dbReference>
<dbReference type="InterPro" id="IPR058031">
    <property type="entry name" value="AAA_lid_NorR"/>
</dbReference>
<dbReference type="Pfam" id="PF25601">
    <property type="entry name" value="AAA_lid_14"/>
    <property type="match status" value="1"/>
</dbReference>
<accession>A0A845GLD6</accession>
<dbReference type="GO" id="GO:0006355">
    <property type="term" value="P:regulation of DNA-templated transcription"/>
    <property type="evidence" value="ECO:0007669"/>
    <property type="project" value="InterPro"/>
</dbReference>
<proteinExistence type="predicted"/>
<keyword evidence="5" id="KW-0597">Phosphoprotein</keyword>
<evidence type="ECO:0000256" key="5">
    <source>
        <dbReference type="PROSITE-ProRule" id="PRU00169"/>
    </source>
</evidence>
<dbReference type="Gene3D" id="3.40.50.300">
    <property type="entry name" value="P-loop containing nucleotide triphosphate hydrolases"/>
    <property type="match status" value="1"/>
</dbReference>
<dbReference type="PROSITE" id="PS50110">
    <property type="entry name" value="RESPONSE_REGULATORY"/>
    <property type="match status" value="1"/>
</dbReference>
<dbReference type="InterPro" id="IPR002197">
    <property type="entry name" value="HTH_Fis"/>
</dbReference>
<feature type="modified residue" description="4-aspartylphosphate" evidence="5">
    <location>
        <position position="62"/>
    </location>
</feature>
<dbReference type="Gene3D" id="1.10.10.60">
    <property type="entry name" value="Homeodomain-like"/>
    <property type="match status" value="1"/>
</dbReference>
<dbReference type="SMART" id="SM00382">
    <property type="entry name" value="AAA"/>
    <property type="match status" value="1"/>
</dbReference>
<dbReference type="Gene3D" id="3.40.50.2300">
    <property type="match status" value="1"/>
</dbReference>
<dbReference type="SMART" id="SM00448">
    <property type="entry name" value="REC"/>
    <property type="match status" value="1"/>
</dbReference>
<feature type="domain" description="Sigma-54 factor interaction" evidence="6">
    <location>
        <begin position="156"/>
        <end position="385"/>
    </location>
</feature>
<keyword evidence="4" id="KW-0804">Transcription</keyword>
<dbReference type="SUPFAM" id="SSF52172">
    <property type="entry name" value="CheY-like"/>
    <property type="match status" value="1"/>
</dbReference>
<dbReference type="InterPro" id="IPR009057">
    <property type="entry name" value="Homeodomain-like_sf"/>
</dbReference>
<dbReference type="PROSITE" id="PS00676">
    <property type="entry name" value="SIGMA54_INTERACT_2"/>
    <property type="match status" value="1"/>
</dbReference>
<dbReference type="SUPFAM" id="SSF46689">
    <property type="entry name" value="Homeodomain-like"/>
    <property type="match status" value="1"/>
</dbReference>
<dbReference type="FunFam" id="3.40.50.300:FF:000006">
    <property type="entry name" value="DNA-binding transcriptional regulator NtrC"/>
    <property type="match status" value="1"/>
</dbReference>
<dbReference type="CDD" id="cd00009">
    <property type="entry name" value="AAA"/>
    <property type="match status" value="1"/>
</dbReference>
<keyword evidence="3" id="KW-0805">Transcription regulation</keyword>
<dbReference type="SUPFAM" id="SSF52540">
    <property type="entry name" value="P-loop containing nucleoside triphosphate hydrolases"/>
    <property type="match status" value="1"/>
</dbReference>
<keyword evidence="2" id="KW-0067">ATP-binding</keyword>
<evidence type="ECO:0000256" key="1">
    <source>
        <dbReference type="ARBA" id="ARBA00022741"/>
    </source>
</evidence>
<protein>
    <submittedName>
        <fullName evidence="8">Response regulator</fullName>
    </submittedName>
</protein>
<evidence type="ECO:0000259" key="7">
    <source>
        <dbReference type="PROSITE" id="PS50110"/>
    </source>
</evidence>
<dbReference type="PANTHER" id="PTHR32071">
    <property type="entry name" value="TRANSCRIPTIONAL REGULATORY PROTEIN"/>
    <property type="match status" value="1"/>
</dbReference>
<sequence>MESSRKELSGKPRILIVDDDSAVQVSLALLLKQSGFDTVCCDDPRQALEQLARQPADLVLQDMNFSLRTSGEEGLQLLADIKQLQPALPVLLMTAWGSIALAVKGVQAGAANFFTKPWDNAQLMELIRTTLDTAAPAPAGCPTRAALDAQFDFSGIVGEHPRLLKVLATVGQVAATRAPVLILGESGCGKELIADALHRNSPRAAQAIVKINMGAITPSLFESEMFGHVRGAFTDARTDRKGHIASAHEGTLFLDEIGELNRSDQVKLLRVLQDQTYQAVGASRTERADIRVVSATNRELAELVAAGEFREDLFYRLNLITIRLPPLRERRSDIPLLARHIIGQVSASYGLGPATIAPAALEWLSAQPWPGNIRQLKQTLERTLLLVGKSELKQADFIATEQHEHGGGPGGQRLGVDGMTLEQVERHMIAKALEQHQGNISRVAKALGLSRTALYRRLERHGLGGGVAPEAAHEARP</sequence>
<dbReference type="Pfam" id="PF00158">
    <property type="entry name" value="Sigma54_activat"/>
    <property type="match status" value="1"/>
</dbReference>
<reference evidence="8" key="1">
    <citation type="submission" date="2019-12" db="EMBL/GenBank/DDBJ databases">
        <title>Novel species isolated from a subtropical stream in China.</title>
        <authorList>
            <person name="Lu H."/>
        </authorList>
    </citation>
    <scope>NUCLEOTIDE SEQUENCE [LARGE SCALE GENOMIC DNA]</scope>
    <source>
        <strain evidence="8">FT81W</strain>
    </source>
</reference>
<dbReference type="InterPro" id="IPR003593">
    <property type="entry name" value="AAA+_ATPase"/>
</dbReference>
<evidence type="ECO:0000313" key="8">
    <source>
        <dbReference type="EMBL" id="MYM93938.1"/>
    </source>
</evidence>
<gene>
    <name evidence="8" type="ORF">GTP90_08720</name>
</gene>
<name>A0A845GLD6_9BURK</name>
<keyword evidence="1" id="KW-0547">Nucleotide-binding</keyword>
<dbReference type="InterPro" id="IPR027417">
    <property type="entry name" value="P-loop_NTPase"/>
</dbReference>
<evidence type="ECO:0000256" key="3">
    <source>
        <dbReference type="ARBA" id="ARBA00023015"/>
    </source>
</evidence>